<reference evidence="2" key="1">
    <citation type="submission" date="2025-08" db="UniProtKB">
        <authorList>
            <consortium name="Ensembl"/>
        </authorList>
    </citation>
    <scope>IDENTIFICATION</scope>
</reference>
<feature type="chain" id="PRO_5018548987" description="MICOS complex subunit MIC13" evidence="1">
    <location>
        <begin position="21"/>
        <end position="88"/>
    </location>
</feature>
<proteinExistence type="predicted"/>
<name>A0A3Q3M3M0_9LABR</name>
<evidence type="ECO:0000313" key="2">
    <source>
        <dbReference type="Ensembl" id="ENSLBEP00000015130.1"/>
    </source>
</evidence>
<dbReference type="STRING" id="56723.ENSLBEP00000015130"/>
<reference evidence="2" key="2">
    <citation type="submission" date="2025-09" db="UniProtKB">
        <authorList>
            <consortium name="Ensembl"/>
        </authorList>
    </citation>
    <scope>IDENTIFICATION</scope>
</reference>
<dbReference type="InParanoid" id="A0A3Q3M3M0"/>
<sequence>MWRKASVAALLAIAVGYLYHGSPELPEQILQYISLPNFQQSSQSQDSQKSLEEVISSAWETLITLPSRQWSKVAVGLQLIQKCLNKNP</sequence>
<accession>A0A3Q3M3M0</accession>
<dbReference type="Ensembl" id="ENSLBET00000016046.1">
    <property type="protein sequence ID" value="ENSLBEP00000015130.1"/>
    <property type="gene ID" value="ENSLBEG00000011801.1"/>
</dbReference>
<dbReference type="AlphaFoldDB" id="A0A3Q3M3M0"/>
<organism evidence="2 3">
    <name type="scientific">Labrus bergylta</name>
    <name type="common">ballan wrasse</name>
    <dbReference type="NCBI Taxonomy" id="56723"/>
    <lineage>
        <taxon>Eukaryota</taxon>
        <taxon>Metazoa</taxon>
        <taxon>Chordata</taxon>
        <taxon>Craniata</taxon>
        <taxon>Vertebrata</taxon>
        <taxon>Euteleostomi</taxon>
        <taxon>Actinopterygii</taxon>
        <taxon>Neopterygii</taxon>
        <taxon>Teleostei</taxon>
        <taxon>Neoteleostei</taxon>
        <taxon>Acanthomorphata</taxon>
        <taxon>Eupercaria</taxon>
        <taxon>Labriformes</taxon>
        <taxon>Labridae</taxon>
        <taxon>Labrus</taxon>
    </lineage>
</organism>
<keyword evidence="3" id="KW-1185">Reference proteome</keyword>
<keyword evidence="1" id="KW-0732">Signal</keyword>
<feature type="signal peptide" evidence="1">
    <location>
        <begin position="1"/>
        <end position="20"/>
    </location>
</feature>
<protein>
    <recommendedName>
        <fullName evidence="4">MICOS complex subunit MIC13</fullName>
    </recommendedName>
</protein>
<evidence type="ECO:0000313" key="3">
    <source>
        <dbReference type="Proteomes" id="UP000261660"/>
    </source>
</evidence>
<dbReference type="GeneTree" id="ENSGT01120000275306"/>
<evidence type="ECO:0008006" key="4">
    <source>
        <dbReference type="Google" id="ProtNLM"/>
    </source>
</evidence>
<evidence type="ECO:0000256" key="1">
    <source>
        <dbReference type="SAM" id="SignalP"/>
    </source>
</evidence>
<dbReference type="Proteomes" id="UP000261660">
    <property type="component" value="Unplaced"/>
</dbReference>